<dbReference type="InterPro" id="IPR052895">
    <property type="entry name" value="HetReg/Transcr_Mod"/>
</dbReference>
<keyword evidence="3" id="KW-1185">Reference proteome</keyword>
<proteinExistence type="predicted"/>
<dbReference type="InterPro" id="IPR010730">
    <property type="entry name" value="HET"/>
</dbReference>
<reference evidence="2" key="2">
    <citation type="submission" date="2020-08" db="EMBL/GenBank/DDBJ databases">
        <title>Draft Genome Sequence of Cumin Blight Pathogen Alternaria burnsii.</title>
        <authorList>
            <person name="Feng Z."/>
        </authorList>
    </citation>
    <scope>NUCLEOTIDE SEQUENCE</scope>
    <source>
        <strain evidence="2">CBS107.38</strain>
    </source>
</reference>
<name>A0A8H7B4F3_9PLEO</name>
<sequence>METSSSPGQHLKGASFQYLDSLGDQHLRLLDLKLNHGDDPIRLGIRTYRIDDHPPYIALSYTWGDPNDTVPVFCNGRNIVVTRNLKDALWQFREDRRRSVGAMSSIKCHSQPLYFWIDAICINQTNNKEKSFQVGLMAKIYQRAHQVFAWLGPADKSSDSAIRCINTIGKMVEECRMKNAFENCLKTWQDMECVPGGSGRLVSVDPVFQDIDGSIFTVSRKAFQDLFDVFSGQSNQSDLLPIAELKEFFTRSWWARVWILQEITLSRDTHVICGAQTVTRYRCDAFIHMYAAMWIIMSTRRRRDQGSLSLYQHDIIRHLFHHRPTIMLSMPRIYHGNRFPLAALLRATCVGTINPNRHGPHNLESTKPEDKIFALLGLAADREELEYLGVVPNYDVPYEQTYATTMAALLQQGHISMLSMCQASMSPNLPSWVPDWSLSVTDMLQDIREDHITSYPEFSASRHWTHQDSIKIYNEDGVITRISMEACLYDDIYQVGHFANRTNSKEVPLSQTYQWPVEWLLEILRLSYCRRKDYKGFHNRLRASGRTSIGDVGFNQNGELERVGNAWFADAVILLEDGLHLNRKLPYRRVAQQLIKGEARNRKVMGRIGKEVQLASEIMGKSLGRLPFVTQKGHLGLSSERILQGDRIAIIAGSQVPFVLRPRDKGQFSVVSEAYVDGIMDGEIGETAEYGDVTLV</sequence>
<organism evidence="2 3">
    <name type="scientific">Alternaria burnsii</name>
    <dbReference type="NCBI Taxonomy" id="1187904"/>
    <lineage>
        <taxon>Eukaryota</taxon>
        <taxon>Fungi</taxon>
        <taxon>Dikarya</taxon>
        <taxon>Ascomycota</taxon>
        <taxon>Pezizomycotina</taxon>
        <taxon>Dothideomycetes</taxon>
        <taxon>Pleosporomycetidae</taxon>
        <taxon>Pleosporales</taxon>
        <taxon>Pleosporineae</taxon>
        <taxon>Pleosporaceae</taxon>
        <taxon>Alternaria</taxon>
        <taxon>Alternaria sect. Alternaria</taxon>
    </lineage>
</organism>
<dbReference type="PANTHER" id="PTHR24148:SF73">
    <property type="entry name" value="HET DOMAIN PROTEIN (AFU_ORTHOLOGUE AFUA_8G01020)"/>
    <property type="match status" value="1"/>
</dbReference>
<evidence type="ECO:0000313" key="2">
    <source>
        <dbReference type="EMBL" id="KAF7677286.1"/>
    </source>
</evidence>
<accession>A0A8H7B4F3</accession>
<dbReference type="Pfam" id="PF26639">
    <property type="entry name" value="Het-6_barrel"/>
    <property type="match status" value="1"/>
</dbReference>
<gene>
    <name evidence="2" type="ORF">GT037_004145</name>
</gene>
<dbReference type="Proteomes" id="UP000596902">
    <property type="component" value="Unassembled WGS sequence"/>
</dbReference>
<evidence type="ECO:0000313" key="3">
    <source>
        <dbReference type="Proteomes" id="UP000596902"/>
    </source>
</evidence>
<dbReference type="PANTHER" id="PTHR24148">
    <property type="entry name" value="ANKYRIN REPEAT DOMAIN-CONTAINING PROTEIN 39 HOMOLOG-RELATED"/>
    <property type="match status" value="1"/>
</dbReference>
<dbReference type="Pfam" id="PF06985">
    <property type="entry name" value="HET"/>
    <property type="match status" value="1"/>
</dbReference>
<dbReference type="AlphaFoldDB" id="A0A8H7B4F3"/>
<dbReference type="EMBL" id="JAAABM010000005">
    <property type="protein sequence ID" value="KAF7677286.1"/>
    <property type="molecule type" value="Genomic_DNA"/>
</dbReference>
<comment type="caution">
    <text evidence="2">The sequence shown here is derived from an EMBL/GenBank/DDBJ whole genome shotgun (WGS) entry which is preliminary data.</text>
</comment>
<dbReference type="RefSeq" id="XP_038787464.1">
    <property type="nucleotide sequence ID" value="XM_038929192.1"/>
</dbReference>
<feature type="domain" description="Heterokaryon incompatibility" evidence="1">
    <location>
        <begin position="56"/>
        <end position="262"/>
    </location>
</feature>
<evidence type="ECO:0000259" key="1">
    <source>
        <dbReference type="Pfam" id="PF06985"/>
    </source>
</evidence>
<protein>
    <recommendedName>
        <fullName evidence="1">Heterokaryon incompatibility domain-containing protein</fullName>
    </recommendedName>
</protein>
<dbReference type="GeneID" id="62202370"/>
<reference evidence="2" key="1">
    <citation type="submission" date="2020-01" db="EMBL/GenBank/DDBJ databases">
        <authorList>
            <person name="Feng Z.H.Z."/>
        </authorList>
    </citation>
    <scope>NUCLEOTIDE SEQUENCE</scope>
    <source>
        <strain evidence="2">CBS107.38</strain>
    </source>
</reference>